<feature type="compositionally biased region" description="Low complexity" evidence="5">
    <location>
        <begin position="342"/>
        <end position="353"/>
    </location>
</feature>
<feature type="region of interest" description="Disordered" evidence="5">
    <location>
        <begin position="38"/>
        <end position="57"/>
    </location>
</feature>
<dbReference type="AlphaFoldDB" id="A0A875RXK1"/>
<reference evidence="6" key="1">
    <citation type="submission" date="2020-10" db="EMBL/GenBank/DDBJ databases">
        <authorList>
            <person name="Roach M.J.R."/>
        </authorList>
    </citation>
    <scope>NUCLEOTIDE SEQUENCE</scope>
    <source>
        <strain evidence="6">CBS 1945</strain>
    </source>
</reference>
<evidence type="ECO:0000313" key="6">
    <source>
        <dbReference type="EMBL" id="QPG74201.1"/>
    </source>
</evidence>
<dbReference type="GO" id="GO:0005737">
    <property type="term" value="C:cytoplasm"/>
    <property type="evidence" value="ECO:0007669"/>
    <property type="project" value="UniProtKB-SubCell"/>
</dbReference>
<comment type="subcellular location">
    <subcellularLocation>
        <location evidence="1">Cytoplasm</location>
    </subcellularLocation>
</comment>
<dbReference type="PROSITE" id="PS51450">
    <property type="entry name" value="LRR"/>
    <property type="match status" value="3"/>
</dbReference>
<feature type="region of interest" description="Disordered" evidence="5">
    <location>
        <begin position="332"/>
        <end position="353"/>
    </location>
</feature>
<sequence>MGTANTCDGDAYAHNLAAFIRAHERQLANALLAYKKSSRTTSNKRKQNLTRGNNSSASVTATAPTALQITKPVRLSMSLHHLYFLLGKFQDLGIDVGPMTIRLDNIDAETSGNYVSFLSEFQRKKLISSDTQSIHSMSSVKSVMSSVSALWNSLGNSSGKYNNISSDLEYLYSAFTKLPCLRLANDPKAKMIEGHEEYPFETATPINIFRNLVVLEICEIDPKEVYGWDFLSENIRYLVVKKAGITNPQDILIDLVNEDAEKRSGSVRSADSAIVDDMPPPESISIIRQSYPSPIIQPSGCAAATAIKISMSPPPPSSSSSSVSLRYQPLTPLQSSTQPVATSSTLSSSTPSSYYSGVNRIHSSIEDPNRRQYYYYQKLSRNRRPHRSNSVISEGRRSLISDFSDDRTTTAALSPERFSEKGTTTKLHSVNNWKLLKHLSFTENCISKITSASFSHISNLSSLDLSYNRLTSVPSEALSKLPNLKSLNLSFNRLISAHDFPSNMNKLVILNLRGNRLVDLESIDRLKSLEKLDIRQNRLKKIAGLKPLLMTGSNKVILKAVYLAGNPLSSNRGYRMELFNLFNGINYSNNVKIDGSRPGIFESRLLLDPKSSKIKLHKFLDASIISKMTASVSSMNLRKVIMMTTTTTTGRRGMTSRTQPEADKMNDKLEEKPVSKFESLKAPSKIRTTTMTATPTKGDTKKRPESSVNVPLNTSTTIDTSSPLTEPHSVLAPNRNVINTKIPLAQLQKPFGSNIRPPTNRTSTLTSLLDHMSDKETLKSEESTTRGDASTISSRRASQDSNPINRISIASPALPVITQTTTMTTSVTSNPIATPTKPKHENPPQTDDSLKIEPAILYLIDNSPPAFS</sequence>
<evidence type="ECO:0000256" key="3">
    <source>
        <dbReference type="ARBA" id="ARBA00022614"/>
    </source>
</evidence>
<feature type="compositionally biased region" description="Polar residues" evidence="5">
    <location>
        <begin position="706"/>
        <end position="724"/>
    </location>
</feature>
<dbReference type="Proteomes" id="UP000662931">
    <property type="component" value="Chromosome 1"/>
</dbReference>
<gene>
    <name evidence="6" type="ORF">FOA43_001525</name>
</gene>
<keyword evidence="7" id="KW-1185">Reference proteome</keyword>
<dbReference type="KEGG" id="bnn:FOA43_001525"/>
<dbReference type="InterPro" id="IPR003591">
    <property type="entry name" value="Leu-rich_rpt_typical-subtyp"/>
</dbReference>
<dbReference type="PANTHER" id="PTHR15454:SF69">
    <property type="entry name" value="SERINE_THREONINE-PROTEIN KINASE 11-INTERACTING PROTEIN"/>
    <property type="match status" value="1"/>
</dbReference>
<dbReference type="PANTHER" id="PTHR15454">
    <property type="entry name" value="NISCHARIN RELATED"/>
    <property type="match status" value="1"/>
</dbReference>
<feature type="compositionally biased region" description="Polar residues" evidence="5">
    <location>
        <begin position="786"/>
        <end position="802"/>
    </location>
</feature>
<keyword evidence="4" id="KW-0677">Repeat</keyword>
<evidence type="ECO:0008006" key="8">
    <source>
        <dbReference type="Google" id="ProtNLM"/>
    </source>
</evidence>
<dbReference type="RefSeq" id="XP_038777766.1">
    <property type="nucleotide sequence ID" value="XM_038921838.1"/>
</dbReference>
<evidence type="ECO:0000256" key="4">
    <source>
        <dbReference type="ARBA" id="ARBA00022737"/>
    </source>
</evidence>
<evidence type="ECO:0000256" key="5">
    <source>
        <dbReference type="SAM" id="MobiDB-lite"/>
    </source>
</evidence>
<dbReference type="SUPFAM" id="SSF52075">
    <property type="entry name" value="Outer arm dynein light chain 1"/>
    <property type="match status" value="1"/>
</dbReference>
<feature type="compositionally biased region" description="Basic and acidic residues" evidence="5">
    <location>
        <begin position="771"/>
        <end position="785"/>
    </location>
</feature>
<dbReference type="EMBL" id="CP064812">
    <property type="protein sequence ID" value="QPG74201.1"/>
    <property type="molecule type" value="Genomic_DNA"/>
</dbReference>
<dbReference type="Pfam" id="PF13855">
    <property type="entry name" value="LRR_8"/>
    <property type="match status" value="1"/>
</dbReference>
<feature type="compositionally biased region" description="Basic and acidic residues" evidence="5">
    <location>
        <begin position="660"/>
        <end position="669"/>
    </location>
</feature>
<dbReference type="InterPro" id="IPR001611">
    <property type="entry name" value="Leu-rich_rpt"/>
</dbReference>
<feature type="compositionally biased region" description="Basic residues" evidence="5">
    <location>
        <begin position="38"/>
        <end position="48"/>
    </location>
</feature>
<keyword evidence="2" id="KW-0963">Cytoplasm</keyword>
<dbReference type="GeneID" id="62194926"/>
<protein>
    <recommendedName>
        <fullName evidence="8">Leucine-rich repeat-containing protein</fullName>
    </recommendedName>
</protein>
<dbReference type="SMART" id="SM00369">
    <property type="entry name" value="LRR_TYP"/>
    <property type="match status" value="4"/>
</dbReference>
<feature type="region of interest" description="Disordered" evidence="5">
    <location>
        <begin position="649"/>
        <end position="669"/>
    </location>
</feature>
<feature type="compositionally biased region" description="Polar residues" evidence="5">
    <location>
        <begin position="332"/>
        <end position="341"/>
    </location>
</feature>
<evidence type="ECO:0000256" key="1">
    <source>
        <dbReference type="ARBA" id="ARBA00004496"/>
    </source>
</evidence>
<dbReference type="InterPro" id="IPR032675">
    <property type="entry name" value="LRR_dom_sf"/>
</dbReference>
<dbReference type="SMART" id="SM00365">
    <property type="entry name" value="LRR_SD22"/>
    <property type="match status" value="3"/>
</dbReference>
<evidence type="ECO:0000313" key="7">
    <source>
        <dbReference type="Proteomes" id="UP000662931"/>
    </source>
</evidence>
<dbReference type="Gene3D" id="3.80.10.10">
    <property type="entry name" value="Ribonuclease Inhibitor"/>
    <property type="match status" value="2"/>
</dbReference>
<feature type="region of interest" description="Disordered" evidence="5">
    <location>
        <begin position="823"/>
        <end position="849"/>
    </location>
</feature>
<accession>A0A875RXK1</accession>
<feature type="region of interest" description="Disordered" evidence="5">
    <location>
        <begin position="771"/>
        <end position="802"/>
    </location>
</feature>
<dbReference type="OrthoDB" id="676979at2759"/>
<feature type="region of interest" description="Disordered" evidence="5">
    <location>
        <begin position="690"/>
        <end position="730"/>
    </location>
</feature>
<organism evidence="6 7">
    <name type="scientific">Eeniella nana</name>
    <name type="common">Yeast</name>
    <name type="synonym">Brettanomyces nanus</name>
    <dbReference type="NCBI Taxonomy" id="13502"/>
    <lineage>
        <taxon>Eukaryota</taxon>
        <taxon>Fungi</taxon>
        <taxon>Dikarya</taxon>
        <taxon>Ascomycota</taxon>
        <taxon>Saccharomycotina</taxon>
        <taxon>Pichiomycetes</taxon>
        <taxon>Pichiales</taxon>
        <taxon>Pichiaceae</taxon>
        <taxon>Brettanomyces</taxon>
    </lineage>
</organism>
<dbReference type="PRINTS" id="PR00019">
    <property type="entry name" value="LEURICHRPT"/>
</dbReference>
<proteinExistence type="predicted"/>
<name>A0A875RXK1_EENNA</name>
<keyword evidence="3" id="KW-0433">Leucine-rich repeat</keyword>
<evidence type="ECO:0000256" key="2">
    <source>
        <dbReference type="ARBA" id="ARBA00022490"/>
    </source>
</evidence>
<feature type="compositionally biased region" description="Low complexity" evidence="5">
    <location>
        <begin position="649"/>
        <end position="658"/>
    </location>
</feature>